<dbReference type="InterPro" id="IPR050789">
    <property type="entry name" value="Diverse_Enzym_Activities"/>
</dbReference>
<evidence type="ECO:0000259" key="2">
    <source>
        <dbReference type="Pfam" id="PF00144"/>
    </source>
</evidence>
<dbReference type="Proteomes" id="UP000261284">
    <property type="component" value="Unassembled WGS sequence"/>
</dbReference>
<keyword evidence="4" id="KW-1185">Reference proteome</keyword>
<evidence type="ECO:0000313" key="3">
    <source>
        <dbReference type="EMBL" id="RFM28284.1"/>
    </source>
</evidence>
<dbReference type="PANTHER" id="PTHR43283:SF3">
    <property type="entry name" value="BETA-LACTAMASE FAMILY PROTEIN (AFU_ORTHOLOGUE AFUA_5G07500)"/>
    <property type="match status" value="1"/>
</dbReference>
<dbReference type="PANTHER" id="PTHR43283">
    <property type="entry name" value="BETA-LACTAMASE-RELATED"/>
    <property type="match status" value="1"/>
</dbReference>
<dbReference type="Pfam" id="PF00144">
    <property type="entry name" value="Beta-lactamase"/>
    <property type="match status" value="1"/>
</dbReference>
<evidence type="ECO:0000313" key="4">
    <source>
        <dbReference type="Proteomes" id="UP000261284"/>
    </source>
</evidence>
<evidence type="ECO:0000256" key="1">
    <source>
        <dbReference type="SAM" id="SignalP"/>
    </source>
</evidence>
<keyword evidence="1" id="KW-0732">Signal</keyword>
<feature type="chain" id="PRO_5017820040" evidence="1">
    <location>
        <begin position="21"/>
        <end position="421"/>
    </location>
</feature>
<dbReference type="GO" id="GO:0016787">
    <property type="term" value="F:hydrolase activity"/>
    <property type="evidence" value="ECO:0007669"/>
    <property type="project" value="UniProtKB-KW"/>
</dbReference>
<organism evidence="3 4">
    <name type="scientific">Deminuibacter soli</name>
    <dbReference type="NCBI Taxonomy" id="2291815"/>
    <lineage>
        <taxon>Bacteria</taxon>
        <taxon>Pseudomonadati</taxon>
        <taxon>Bacteroidota</taxon>
        <taxon>Chitinophagia</taxon>
        <taxon>Chitinophagales</taxon>
        <taxon>Chitinophagaceae</taxon>
        <taxon>Deminuibacter</taxon>
    </lineage>
</organism>
<dbReference type="Gene3D" id="3.40.710.10">
    <property type="entry name" value="DD-peptidase/beta-lactamase superfamily"/>
    <property type="match status" value="1"/>
</dbReference>
<dbReference type="AlphaFoldDB" id="A0A3E1NKD0"/>
<dbReference type="OrthoDB" id="1522765at2"/>
<accession>A0A3E1NKD0</accession>
<feature type="signal peptide" evidence="1">
    <location>
        <begin position="1"/>
        <end position="20"/>
    </location>
</feature>
<gene>
    <name evidence="3" type="ORF">DXN05_12285</name>
</gene>
<reference evidence="3 4" key="1">
    <citation type="submission" date="2018-08" db="EMBL/GenBank/DDBJ databases">
        <title>Chitinophagaceae sp. K23C18032701, a novel bacterium isolated from forest soil.</title>
        <authorList>
            <person name="Wang C."/>
        </authorList>
    </citation>
    <scope>NUCLEOTIDE SEQUENCE [LARGE SCALE GENOMIC DNA]</scope>
    <source>
        <strain evidence="3 4">K23C18032701</strain>
    </source>
</reference>
<dbReference type="RefSeq" id="WP_116847530.1">
    <property type="nucleotide sequence ID" value="NZ_QTJU01000003.1"/>
</dbReference>
<comment type="caution">
    <text evidence="3">The sequence shown here is derived from an EMBL/GenBank/DDBJ whole genome shotgun (WGS) entry which is preliminary data.</text>
</comment>
<sequence length="421" mass="46483">MKKMCLLLLCCTAFSSLLQAQVLTPEVVPQQNPEAAQRLARIDTLVNGYLSRHWINGVVTLVIQDGKVLQYKGYGYANAEQKKPMQTNDLFRLASQTKAVVSTGIMLLYEQGKLYLDEPVADFIPAFAHSMVLDQFNAADTTFTTVPAKRPITIRDLLTHTSGIDYAMIGTEKMRAIYAKSQVSSGLTDLQKNLRESIDVLAKLPLAHQPGEKFTYGLSTDVLGCVIETISGVDLETFLTRNIFIPLGMKDTYFNVPASKAGRLTSVYTEDSLHHVVAATRARGLDPDYPLQHKQYFSGGAGLTSTAFDYAMFLQMLLNGGKYNGHQLLAPRTVQLMTSGQLSFLYNGTDNFGLGFNITSALSAAREARNEGSFSWGGYFGTTYWVDPKARLVCLIMTQQAPNSHGELARKIEQLIYQALL</sequence>
<dbReference type="EMBL" id="QTJU01000003">
    <property type="protein sequence ID" value="RFM28284.1"/>
    <property type="molecule type" value="Genomic_DNA"/>
</dbReference>
<feature type="domain" description="Beta-lactamase-related" evidence="2">
    <location>
        <begin position="43"/>
        <end position="409"/>
    </location>
</feature>
<protein>
    <submittedName>
        <fullName evidence="3">Class A beta-lactamase-related serine hydrolase</fullName>
    </submittedName>
</protein>
<dbReference type="InterPro" id="IPR012338">
    <property type="entry name" value="Beta-lactam/transpept-like"/>
</dbReference>
<dbReference type="InterPro" id="IPR001466">
    <property type="entry name" value="Beta-lactam-related"/>
</dbReference>
<proteinExistence type="predicted"/>
<name>A0A3E1NKD0_9BACT</name>
<dbReference type="SUPFAM" id="SSF56601">
    <property type="entry name" value="beta-lactamase/transpeptidase-like"/>
    <property type="match status" value="1"/>
</dbReference>
<keyword evidence="3" id="KW-0378">Hydrolase</keyword>